<dbReference type="GO" id="GO:0005524">
    <property type="term" value="F:ATP binding"/>
    <property type="evidence" value="ECO:0007669"/>
    <property type="project" value="UniProtKB-KW"/>
</dbReference>
<evidence type="ECO:0000256" key="4">
    <source>
        <dbReference type="ARBA" id="ARBA00022741"/>
    </source>
</evidence>
<keyword evidence="9" id="KW-0594">Phospholipid biosynthesis</keyword>
<dbReference type="PANTHER" id="PTHR22603:SF101">
    <property type="entry name" value="CHOLINE KINASE BETA"/>
    <property type="match status" value="1"/>
</dbReference>
<dbReference type="Proteomes" id="UP000516260">
    <property type="component" value="Chromosome 12"/>
</dbReference>
<dbReference type="EMBL" id="SWLE01000004">
    <property type="protein sequence ID" value="TNN00843.1"/>
    <property type="molecule type" value="Genomic_DNA"/>
</dbReference>
<evidence type="ECO:0000256" key="1">
    <source>
        <dbReference type="ARBA" id="ARBA00005189"/>
    </source>
</evidence>
<dbReference type="CDD" id="cd05156">
    <property type="entry name" value="ChoK_euk"/>
    <property type="match status" value="1"/>
</dbReference>
<dbReference type="Gene3D" id="3.90.1200.10">
    <property type="match status" value="1"/>
</dbReference>
<dbReference type="Pfam" id="PF01633">
    <property type="entry name" value="Choline_kinase"/>
    <property type="match status" value="1"/>
</dbReference>
<proteinExistence type="inferred from homology"/>
<comment type="caution">
    <text evidence="19">The sequence shown here is derived from an EMBL/GenBank/DDBJ whole genome shotgun (WGS) entry which is preliminary data.</text>
</comment>
<evidence type="ECO:0000256" key="16">
    <source>
        <dbReference type="ARBA" id="ARBA00066350"/>
    </source>
</evidence>
<dbReference type="PANTHER" id="PTHR22603">
    <property type="entry name" value="CHOLINE/ETHANOALAMINE KINASE"/>
    <property type="match status" value="1"/>
</dbReference>
<evidence type="ECO:0000256" key="18">
    <source>
        <dbReference type="SAM" id="MobiDB-lite"/>
    </source>
</evidence>
<feature type="compositionally biased region" description="Polar residues" evidence="18">
    <location>
        <begin position="36"/>
        <end position="60"/>
    </location>
</feature>
<evidence type="ECO:0000256" key="12">
    <source>
        <dbReference type="ARBA" id="ARBA00038211"/>
    </source>
</evidence>
<keyword evidence="3" id="KW-0808">Transferase</keyword>
<reference evidence="19 20" key="1">
    <citation type="submission" date="2019-04" db="EMBL/GenBank/DDBJ databases">
        <title>The sequence and de novo assembly of Takifugu bimaculatus genome using PacBio and Hi-C technologies.</title>
        <authorList>
            <person name="Xu P."/>
            <person name="Liu B."/>
            <person name="Zhou Z."/>
        </authorList>
    </citation>
    <scope>NUCLEOTIDE SEQUENCE [LARGE SCALE GENOMIC DNA]</scope>
    <source>
        <strain evidence="19">TB-2018</strain>
        <tissue evidence="19">Muscle</tissue>
    </source>
</reference>
<dbReference type="InterPro" id="IPR011009">
    <property type="entry name" value="Kinase-like_dom_sf"/>
</dbReference>
<gene>
    <name evidence="19" type="ORF">fugu_012089</name>
</gene>
<accession>A0A4Z2C9F3</accession>
<evidence type="ECO:0000313" key="20">
    <source>
        <dbReference type="Proteomes" id="UP000516260"/>
    </source>
</evidence>
<evidence type="ECO:0000256" key="2">
    <source>
        <dbReference type="ARBA" id="ARBA00022516"/>
    </source>
</evidence>
<protein>
    <recommendedName>
        <fullName evidence="17">Ethanolamine kinase</fullName>
        <ecNumber evidence="16">2.7.1.32</ecNumber>
        <ecNumber evidence="13">2.7.1.82</ecNumber>
    </recommendedName>
</protein>
<dbReference type="FunFam" id="3.90.1200.10:FF:000005">
    <property type="entry name" value="Choline kinase alpha"/>
    <property type="match status" value="1"/>
</dbReference>
<sequence length="481" mass="55062">MRFRLHGYGKHFLLKGFSEQLNLSRTASRPPAFLTRSRSPPSLGQSLTMHSRRNVTSSRYSDGETDKVELFGTARTSGDGMGPPAEKRRVGNKLVDELKLSAMGSIPGAICDEDSEAESFKGGRSEEVDLDTRSRAFAWCRDFLSGSWKTLGEDDFQISIVSGGLSNLLYLCSLPARVPCVGEEPREVLLRIYGAILQGVDSLVLESVMFAILAERTLGPKLYGIFPEGRLEQYIPNTRMRTEQLSDPSISSEIAVKLARFHLMVMPFNKEPKWLFGTIDKYLAQVMKLSFVRDTHVKKYKKLMKLDLPAELESLRALLAATPSPVVFCHNDVQEGNILALENRVHTSADRLMLIDFEYSSYNYRGFDFGNHFCEWMYDYTYDQWPFYKASPEKYPTRQQQLRFIRAYLTEQRRQSSGGDVDQAQMEEDMIIEANRYALASHFLWGLWSIIQAKISKIEFGYMDYAQCRFDAYFKQKKLYS</sequence>
<dbReference type="Gene3D" id="3.30.200.20">
    <property type="entry name" value="Phosphorylase Kinase, domain 1"/>
    <property type="match status" value="1"/>
</dbReference>
<dbReference type="GO" id="GO:0004305">
    <property type="term" value="F:ethanolamine kinase activity"/>
    <property type="evidence" value="ECO:0007669"/>
    <property type="project" value="UniProtKB-EC"/>
</dbReference>
<evidence type="ECO:0000313" key="19">
    <source>
        <dbReference type="EMBL" id="TNN00843.1"/>
    </source>
</evidence>
<dbReference type="GO" id="GO:0005737">
    <property type="term" value="C:cytoplasm"/>
    <property type="evidence" value="ECO:0007669"/>
    <property type="project" value="TreeGrafter"/>
</dbReference>
<evidence type="ECO:0000256" key="8">
    <source>
        <dbReference type="ARBA" id="ARBA00023098"/>
    </source>
</evidence>
<organism evidence="19 20">
    <name type="scientific">Takifugu bimaculatus</name>
    <dbReference type="NCBI Taxonomy" id="433685"/>
    <lineage>
        <taxon>Eukaryota</taxon>
        <taxon>Metazoa</taxon>
        <taxon>Chordata</taxon>
        <taxon>Craniata</taxon>
        <taxon>Vertebrata</taxon>
        <taxon>Euteleostomi</taxon>
        <taxon>Actinopterygii</taxon>
        <taxon>Neopterygii</taxon>
        <taxon>Teleostei</taxon>
        <taxon>Neoteleostei</taxon>
        <taxon>Acanthomorphata</taxon>
        <taxon>Eupercaria</taxon>
        <taxon>Tetraodontiformes</taxon>
        <taxon>Tetradontoidea</taxon>
        <taxon>Tetraodontidae</taxon>
        <taxon>Takifugu</taxon>
    </lineage>
</organism>
<evidence type="ECO:0000256" key="13">
    <source>
        <dbReference type="ARBA" id="ARBA00038874"/>
    </source>
</evidence>
<keyword evidence="20" id="KW-1185">Reference proteome</keyword>
<keyword evidence="7" id="KW-0007">Acetylation</keyword>
<dbReference type="EC" id="2.7.1.32" evidence="16"/>
<dbReference type="GO" id="GO:0004103">
    <property type="term" value="F:choline kinase activity"/>
    <property type="evidence" value="ECO:0007669"/>
    <property type="project" value="UniProtKB-EC"/>
</dbReference>
<comment type="catalytic activity">
    <reaction evidence="15">
        <text>choline + ATP = phosphocholine + ADP + H(+)</text>
        <dbReference type="Rhea" id="RHEA:12837"/>
        <dbReference type="ChEBI" id="CHEBI:15354"/>
        <dbReference type="ChEBI" id="CHEBI:15378"/>
        <dbReference type="ChEBI" id="CHEBI:30616"/>
        <dbReference type="ChEBI" id="CHEBI:295975"/>
        <dbReference type="ChEBI" id="CHEBI:456216"/>
        <dbReference type="EC" id="2.7.1.32"/>
    </reaction>
    <physiologicalReaction direction="left-to-right" evidence="15">
        <dbReference type="Rhea" id="RHEA:12838"/>
    </physiologicalReaction>
</comment>
<comment type="catalytic activity">
    <reaction evidence="14">
        <text>ethanolamine + ATP = phosphoethanolamine + ADP + H(+)</text>
        <dbReference type="Rhea" id="RHEA:13069"/>
        <dbReference type="ChEBI" id="CHEBI:15378"/>
        <dbReference type="ChEBI" id="CHEBI:30616"/>
        <dbReference type="ChEBI" id="CHEBI:57603"/>
        <dbReference type="ChEBI" id="CHEBI:58190"/>
        <dbReference type="ChEBI" id="CHEBI:456216"/>
        <dbReference type="EC" id="2.7.1.82"/>
    </reaction>
    <physiologicalReaction direction="left-to-right" evidence="14">
        <dbReference type="Rhea" id="RHEA:13070"/>
    </physiologicalReaction>
</comment>
<evidence type="ECO:0000256" key="3">
    <source>
        <dbReference type="ARBA" id="ARBA00022679"/>
    </source>
</evidence>
<dbReference type="GO" id="GO:0006646">
    <property type="term" value="P:phosphatidylethanolamine biosynthetic process"/>
    <property type="evidence" value="ECO:0007669"/>
    <property type="project" value="TreeGrafter"/>
</dbReference>
<evidence type="ECO:0000256" key="14">
    <source>
        <dbReference type="ARBA" id="ARBA00050770"/>
    </source>
</evidence>
<evidence type="ECO:0000256" key="5">
    <source>
        <dbReference type="ARBA" id="ARBA00022777"/>
    </source>
</evidence>
<keyword evidence="5" id="KW-0418">Kinase</keyword>
<dbReference type="EC" id="2.7.1.82" evidence="13"/>
<evidence type="ECO:0000256" key="15">
    <source>
        <dbReference type="ARBA" id="ARBA00052454"/>
    </source>
</evidence>
<name>A0A4Z2C9F3_9TELE</name>
<evidence type="ECO:0000256" key="9">
    <source>
        <dbReference type="ARBA" id="ARBA00023209"/>
    </source>
</evidence>
<evidence type="ECO:0000256" key="10">
    <source>
        <dbReference type="ARBA" id="ARBA00023264"/>
    </source>
</evidence>
<dbReference type="AlphaFoldDB" id="A0A4Z2C9F3"/>
<keyword evidence="4" id="KW-0547">Nucleotide-binding</keyword>
<keyword evidence="6" id="KW-0067">ATP-binding</keyword>
<keyword evidence="10" id="KW-1208">Phospholipid metabolism</keyword>
<keyword evidence="2" id="KW-0444">Lipid biosynthesis</keyword>
<evidence type="ECO:0000256" key="11">
    <source>
        <dbReference type="ARBA" id="ARBA00037883"/>
    </source>
</evidence>
<evidence type="ECO:0000256" key="17">
    <source>
        <dbReference type="ARBA" id="ARBA00081737"/>
    </source>
</evidence>
<evidence type="ECO:0000256" key="7">
    <source>
        <dbReference type="ARBA" id="ARBA00022990"/>
    </source>
</evidence>
<dbReference type="SUPFAM" id="SSF56112">
    <property type="entry name" value="Protein kinase-like (PK-like)"/>
    <property type="match status" value="1"/>
</dbReference>
<feature type="region of interest" description="Disordered" evidence="18">
    <location>
        <begin position="28"/>
        <end position="63"/>
    </location>
</feature>
<evidence type="ECO:0000256" key="6">
    <source>
        <dbReference type="ARBA" id="ARBA00022840"/>
    </source>
</evidence>
<comment type="similarity">
    <text evidence="12">Belongs to the choline/ethanolamine kinase family.</text>
</comment>
<keyword evidence="8" id="KW-0443">Lipid metabolism</keyword>
<comment type="pathway">
    <text evidence="1">Lipid metabolism.</text>
</comment>
<comment type="pathway">
    <text evidence="11">Phospholipid metabolism; phosphatidylethanolamine biosynthesis; phosphatidylethanolamine from ethanolamine: step 1/3.</text>
</comment>